<proteinExistence type="predicted"/>
<reference evidence="2" key="1">
    <citation type="submission" date="2022-11" db="EMBL/GenBank/DDBJ databases">
        <title>Minimal conservation of predation-associated metabolite biosynthetic gene clusters underscores biosynthetic potential of Myxococcota including descriptions for ten novel species: Archangium lansinium sp. nov., Myxococcus landrumus sp. nov., Nannocystis bai.</title>
        <authorList>
            <person name="Ahearne A."/>
            <person name="Stevens C."/>
            <person name="Phillips K."/>
        </authorList>
    </citation>
    <scope>NUCLEOTIDE SEQUENCE</scope>
    <source>
        <strain evidence="2">Na p29</strain>
    </source>
</reference>
<gene>
    <name evidence="2" type="ORF">OV079_40260</name>
</gene>
<dbReference type="AlphaFoldDB" id="A0A9X3EY37"/>
<sequence length="65" mass="6528">MLSMAGVAGALALLLLLEASFVVLGATAGVGALLMAIVARRGAERRSRSLPEANSGLTHRPGEVG</sequence>
<evidence type="ECO:0000313" key="2">
    <source>
        <dbReference type="EMBL" id="MCY1011694.1"/>
    </source>
</evidence>
<comment type="caution">
    <text evidence="2">The sequence shown here is derived from an EMBL/GenBank/DDBJ whole genome shotgun (WGS) entry which is preliminary data.</text>
</comment>
<accession>A0A9X3EY37</accession>
<evidence type="ECO:0000313" key="3">
    <source>
        <dbReference type="Proteomes" id="UP001150924"/>
    </source>
</evidence>
<organism evidence="2 3">
    <name type="scientific">Nannocystis pusilla</name>
    <dbReference type="NCBI Taxonomy" id="889268"/>
    <lineage>
        <taxon>Bacteria</taxon>
        <taxon>Pseudomonadati</taxon>
        <taxon>Myxococcota</taxon>
        <taxon>Polyangia</taxon>
        <taxon>Nannocystales</taxon>
        <taxon>Nannocystaceae</taxon>
        <taxon>Nannocystis</taxon>
    </lineage>
</organism>
<keyword evidence="3" id="KW-1185">Reference proteome</keyword>
<dbReference type="Proteomes" id="UP001150924">
    <property type="component" value="Unassembled WGS sequence"/>
</dbReference>
<dbReference type="EMBL" id="JAPNKE010000002">
    <property type="protein sequence ID" value="MCY1011694.1"/>
    <property type="molecule type" value="Genomic_DNA"/>
</dbReference>
<feature type="region of interest" description="Disordered" evidence="1">
    <location>
        <begin position="42"/>
        <end position="65"/>
    </location>
</feature>
<protein>
    <submittedName>
        <fullName evidence="2">Uncharacterized protein</fullName>
    </submittedName>
</protein>
<dbReference type="RefSeq" id="WP_267774990.1">
    <property type="nucleotide sequence ID" value="NZ_JAPNKE010000002.1"/>
</dbReference>
<evidence type="ECO:0000256" key="1">
    <source>
        <dbReference type="SAM" id="MobiDB-lite"/>
    </source>
</evidence>
<name>A0A9X3EY37_9BACT</name>